<proteinExistence type="predicted"/>
<dbReference type="VEuPathDB" id="FungiDB:BON22_5341"/>
<accession>A0A061B0Z7</accession>
<feature type="compositionally biased region" description="Low complexity" evidence="1">
    <location>
        <begin position="191"/>
        <end position="209"/>
    </location>
</feature>
<name>A0A061B0Z7_CYBFA</name>
<reference evidence="4" key="3">
    <citation type="submission" date="2017-01" db="EMBL/GenBank/DDBJ databases">
        <authorList>
            <person name="Mah S.A."/>
            <person name="Swanson W.J."/>
            <person name="Moy G.W."/>
            <person name="Vacquier V.D."/>
        </authorList>
    </citation>
    <scope>NUCLEOTIDE SEQUENCE [LARGE SCALE GENOMIC DNA]</scope>
    <source>
        <strain evidence="4">65</strain>
    </source>
</reference>
<feature type="region of interest" description="Disordered" evidence="1">
    <location>
        <begin position="176"/>
        <end position="219"/>
    </location>
</feature>
<dbReference type="GO" id="GO:0051082">
    <property type="term" value="F:unfolded protein binding"/>
    <property type="evidence" value="ECO:0007669"/>
    <property type="project" value="TreeGrafter"/>
</dbReference>
<gene>
    <name evidence="4" type="ORF">BON22_5341</name>
    <name evidence="3" type="ORF">CYFA0S_12e01794g</name>
</gene>
<dbReference type="AlphaFoldDB" id="A0A061B0Z7"/>
<dbReference type="STRING" id="36022.A0A061B0Z7"/>
<dbReference type="Proteomes" id="UP000189513">
    <property type="component" value="Unassembled WGS sequence"/>
</dbReference>
<organism evidence="3">
    <name type="scientific">Cyberlindnera fabianii</name>
    <name type="common">Yeast</name>
    <name type="synonym">Hansenula fabianii</name>
    <dbReference type="NCBI Taxonomy" id="36022"/>
    <lineage>
        <taxon>Eukaryota</taxon>
        <taxon>Fungi</taxon>
        <taxon>Dikarya</taxon>
        <taxon>Ascomycota</taxon>
        <taxon>Saccharomycotina</taxon>
        <taxon>Saccharomycetes</taxon>
        <taxon>Phaffomycetales</taxon>
        <taxon>Phaffomycetaceae</taxon>
        <taxon>Cyberlindnera</taxon>
    </lineage>
</organism>
<dbReference type="SMART" id="SM00786">
    <property type="entry name" value="SHR3_chaperone"/>
    <property type="match status" value="1"/>
</dbReference>
<dbReference type="PIRSF" id="PIRSF029187">
    <property type="entry name" value="Shr3_AAP_chap"/>
    <property type="match status" value="1"/>
</dbReference>
<keyword evidence="2" id="KW-0812">Transmembrane</keyword>
<dbReference type="Pfam" id="PF08229">
    <property type="entry name" value="SHR3_chaperone"/>
    <property type="match status" value="1"/>
</dbReference>
<keyword evidence="5" id="KW-1185">Reference proteome</keyword>
<dbReference type="InterPro" id="IPR013248">
    <property type="entry name" value="Psh3/Shr3"/>
</dbReference>
<keyword evidence="2" id="KW-1133">Transmembrane helix</keyword>
<dbReference type="EMBL" id="LK052897">
    <property type="protein sequence ID" value="CDR43551.1"/>
    <property type="molecule type" value="Genomic_DNA"/>
</dbReference>
<dbReference type="PANTHER" id="PTHR28228:SF1">
    <property type="entry name" value="SECRETORY COMPONENT PROTEIN SHR3"/>
    <property type="match status" value="1"/>
</dbReference>
<feature type="compositionally biased region" description="Basic residues" evidence="1">
    <location>
        <begin position="210"/>
        <end position="219"/>
    </location>
</feature>
<evidence type="ECO:0000256" key="2">
    <source>
        <dbReference type="SAM" id="Phobius"/>
    </source>
</evidence>
<dbReference type="GO" id="GO:0005789">
    <property type="term" value="C:endoplasmic reticulum membrane"/>
    <property type="evidence" value="ECO:0007669"/>
    <property type="project" value="TreeGrafter"/>
</dbReference>
<dbReference type="PANTHER" id="PTHR28228">
    <property type="entry name" value="SECRETORY COMPONENT PROTEIN SHR3"/>
    <property type="match status" value="1"/>
</dbReference>
<feature type="transmembrane region" description="Helical" evidence="2">
    <location>
        <begin position="94"/>
        <end position="113"/>
    </location>
</feature>
<dbReference type="EMBL" id="MPUK01000017">
    <property type="protein sequence ID" value="ONH64765.1"/>
    <property type="molecule type" value="Genomic_DNA"/>
</dbReference>
<dbReference type="OMA" id="DAYYSFL"/>
<dbReference type="OrthoDB" id="5229808at2759"/>
<evidence type="ECO:0000313" key="4">
    <source>
        <dbReference type="EMBL" id="ONH64765.1"/>
    </source>
</evidence>
<evidence type="ECO:0000313" key="5">
    <source>
        <dbReference type="Proteomes" id="UP000189513"/>
    </source>
</evidence>
<dbReference type="GO" id="GO:0006888">
    <property type="term" value="P:endoplasmic reticulum to Golgi vesicle-mediated transport"/>
    <property type="evidence" value="ECO:0007669"/>
    <property type="project" value="TreeGrafter"/>
</dbReference>
<evidence type="ECO:0000256" key="1">
    <source>
        <dbReference type="SAM" id="MobiDB-lite"/>
    </source>
</evidence>
<reference evidence="5" key="2">
    <citation type="journal article" date="2017" name="Genome Announc.">
        <title>Genome sequences of Cyberlindnera fabianii 65, Pichia kudriavzevii 129, and Saccharomyces cerevisiae 131 isolated from fermented masau fruits in Zimbabwe.</title>
        <authorList>
            <person name="van Rijswijck I.M.H."/>
            <person name="Derks M.F.L."/>
            <person name="Abee T."/>
            <person name="de Ridder D."/>
            <person name="Smid E.J."/>
        </authorList>
    </citation>
    <scope>NUCLEOTIDE SEQUENCE [LARGE SCALE GENOMIC DNA]</scope>
    <source>
        <strain evidence="5">65</strain>
    </source>
</reference>
<protein>
    <submittedName>
        <fullName evidence="3">CYFA0S12e01794g1_1</fullName>
    </submittedName>
    <submittedName>
        <fullName evidence="4">Secretory component protein SHR3</fullName>
    </submittedName>
</protein>
<feature type="transmembrane region" description="Helical" evidence="2">
    <location>
        <begin position="133"/>
        <end position="160"/>
    </location>
</feature>
<evidence type="ECO:0000313" key="3">
    <source>
        <dbReference type="EMBL" id="CDR43551.1"/>
    </source>
</evidence>
<feature type="compositionally biased region" description="Basic and acidic residues" evidence="1">
    <location>
        <begin position="176"/>
        <end position="187"/>
    </location>
</feature>
<keyword evidence="2" id="KW-0472">Membrane</keyword>
<sequence>MAIQYKDLVPIGNGLIIAGVFFFLGVLAGNFPYDFLTLYTQNATEEAFQNSLRHYQTWFNAPRIAIHIMHAFLGLGFIGMGIKIYKPSDDAKYFEYGSLLLYVISICIYLTNLKTGAESAVVGEWGEVDWMTGINVIGASQAMIIFLLGGIIALQVGLYYAEWDYQQRLAAAALDDEKEKVKEKETPTPKPTAKSTATSATKSASTPVTKKTRSASKKA</sequence>
<feature type="transmembrane region" description="Helical" evidence="2">
    <location>
        <begin position="64"/>
        <end position="82"/>
    </location>
</feature>
<reference evidence="3" key="1">
    <citation type="journal article" date="2014" name="Genome Announc.">
        <title>Genome sequence of the yeast Cyberlindnera fabianii (Hansenula fabianii).</title>
        <authorList>
            <person name="Freel K.C."/>
            <person name="Sarilar V."/>
            <person name="Neuveglise C."/>
            <person name="Devillers H."/>
            <person name="Friedrich A."/>
            <person name="Schacherer J."/>
        </authorList>
    </citation>
    <scope>NUCLEOTIDE SEQUENCE</scope>
    <source>
        <strain evidence="3">YJS4271</strain>
    </source>
</reference>
<feature type="transmembrane region" description="Helical" evidence="2">
    <location>
        <begin position="12"/>
        <end position="33"/>
    </location>
</feature>